<comment type="caution">
    <text evidence="1">The sequence shown here is derived from an EMBL/GenBank/DDBJ whole genome shotgun (WGS) entry which is preliminary data.</text>
</comment>
<dbReference type="EMBL" id="BLLK01000060">
    <property type="protein sequence ID" value="GFH58054.1"/>
    <property type="molecule type" value="Genomic_DNA"/>
</dbReference>
<sequence>MDSTNPNSLRDCHCSWEKGKELRTLFTKEKNECFGKGCFQLKFHKANDNPKTLHLTPQQYQIFVYVCTNIAIDKSILKFSDDEYFRLSVARHRWDRTAEVVKRFRFDKRWHFDKPDSHGRILRKYFIPPNHPHSEILEYAKVEYNMVTMELYKNLTRRPHRIRVVFLLSHLKIALAIKKVQGKGGSKIENERVTKMKSYEF</sequence>
<keyword evidence="2" id="KW-1185">Reference proteome</keyword>
<gene>
    <name evidence="1" type="ORF">CTEN210_14530</name>
</gene>
<evidence type="ECO:0000313" key="1">
    <source>
        <dbReference type="EMBL" id="GFH58054.1"/>
    </source>
</evidence>
<evidence type="ECO:0000313" key="2">
    <source>
        <dbReference type="Proteomes" id="UP001054902"/>
    </source>
</evidence>
<reference evidence="1 2" key="1">
    <citation type="journal article" date="2021" name="Sci. Rep.">
        <title>The genome of the diatom Chaetoceros tenuissimus carries an ancient integrated fragment of an extant virus.</title>
        <authorList>
            <person name="Hongo Y."/>
            <person name="Kimura K."/>
            <person name="Takaki Y."/>
            <person name="Yoshida Y."/>
            <person name="Baba S."/>
            <person name="Kobayashi G."/>
            <person name="Nagasaki K."/>
            <person name="Hano T."/>
            <person name="Tomaru Y."/>
        </authorList>
    </citation>
    <scope>NUCLEOTIDE SEQUENCE [LARGE SCALE GENOMIC DNA]</scope>
    <source>
        <strain evidence="1 2">NIES-3715</strain>
    </source>
</reference>
<protein>
    <submittedName>
        <fullName evidence="1">Uncharacterized protein</fullName>
    </submittedName>
</protein>
<dbReference type="AlphaFoldDB" id="A0AAD3HCF1"/>
<accession>A0AAD3HCF1</accession>
<name>A0AAD3HCF1_9STRA</name>
<dbReference type="Proteomes" id="UP001054902">
    <property type="component" value="Unassembled WGS sequence"/>
</dbReference>
<organism evidence="1 2">
    <name type="scientific">Chaetoceros tenuissimus</name>
    <dbReference type="NCBI Taxonomy" id="426638"/>
    <lineage>
        <taxon>Eukaryota</taxon>
        <taxon>Sar</taxon>
        <taxon>Stramenopiles</taxon>
        <taxon>Ochrophyta</taxon>
        <taxon>Bacillariophyta</taxon>
        <taxon>Coscinodiscophyceae</taxon>
        <taxon>Chaetocerotophycidae</taxon>
        <taxon>Chaetocerotales</taxon>
        <taxon>Chaetocerotaceae</taxon>
        <taxon>Chaetoceros</taxon>
    </lineage>
</organism>
<proteinExistence type="predicted"/>